<sequence>MKFSPRMKNLKSEKAFDVLEEVNSLREEGKDVISLAIGEPDFNTPENVKRAGIKAIEANKTGYSPSPGITELREEAAKYFSASREVSFSAENAIIAPGAKPLIFYGLLAMMGPDSEAAYPSPGFPVYESIIELFEGKPVPYSLPAEEGFDIDPDEIRSKTNEKTDVLIINSPHNPTGSVISKESLVELAEIAEEYDYWIISDEVYFELSYGGDVDSIASLPGMKERTLIIDSFSKTYAMTGWRIGFGAGPRQLIDKIGKLITNSVSCTATFTQHAAVEALRSGGQFRQKMVDELKERRDLVYRELNKVEGIECQKPEGAFYAYADVTEACELLGLENAAEFQKFLLHEAGVAVLYRECFGSRFSDEEEEYIRISFANSQENISRAINRIRKKVAENSKGILSRSSRR</sequence>
<dbReference type="InterPro" id="IPR004838">
    <property type="entry name" value="NHTrfase_class1_PyrdxlP-BS"/>
</dbReference>
<evidence type="ECO:0000256" key="4">
    <source>
        <dbReference type="ARBA" id="ARBA00022679"/>
    </source>
</evidence>
<evidence type="ECO:0000256" key="2">
    <source>
        <dbReference type="ARBA" id="ARBA00007441"/>
    </source>
</evidence>
<dbReference type="InterPro" id="IPR015424">
    <property type="entry name" value="PyrdxlP-dep_Trfase"/>
</dbReference>
<keyword evidence="9" id="KW-1185">Reference proteome</keyword>
<comment type="similarity">
    <text evidence="2 6">Belongs to the class-I pyridoxal-phosphate-dependent aminotransferase family.</text>
</comment>
<dbReference type="EC" id="2.6.1.-" evidence="6"/>
<dbReference type="AlphaFoldDB" id="A0A1G9J4A4"/>
<evidence type="ECO:0000313" key="9">
    <source>
        <dbReference type="Proteomes" id="UP000199476"/>
    </source>
</evidence>
<protein>
    <recommendedName>
        <fullName evidence="6">Aminotransferase</fullName>
        <ecNumber evidence="6">2.6.1.-</ecNumber>
    </recommendedName>
</protein>
<dbReference type="InterPro" id="IPR050596">
    <property type="entry name" value="AspAT/PAT-like"/>
</dbReference>
<dbReference type="PROSITE" id="PS00105">
    <property type="entry name" value="AA_TRANSFER_CLASS_1"/>
    <property type="match status" value="1"/>
</dbReference>
<proteinExistence type="inferred from homology"/>
<dbReference type="Pfam" id="PF00155">
    <property type="entry name" value="Aminotran_1_2"/>
    <property type="match status" value="1"/>
</dbReference>
<evidence type="ECO:0000256" key="6">
    <source>
        <dbReference type="RuleBase" id="RU000481"/>
    </source>
</evidence>
<dbReference type="EMBL" id="FNGO01000003">
    <property type="protein sequence ID" value="SDL32171.1"/>
    <property type="molecule type" value="Genomic_DNA"/>
</dbReference>
<accession>A0A1G9J4A4</accession>
<dbReference type="OrthoDB" id="9803354at2"/>
<evidence type="ECO:0000256" key="1">
    <source>
        <dbReference type="ARBA" id="ARBA00001933"/>
    </source>
</evidence>
<dbReference type="GO" id="GO:0006520">
    <property type="term" value="P:amino acid metabolic process"/>
    <property type="evidence" value="ECO:0007669"/>
    <property type="project" value="InterPro"/>
</dbReference>
<dbReference type="SUPFAM" id="SSF53383">
    <property type="entry name" value="PLP-dependent transferases"/>
    <property type="match status" value="1"/>
</dbReference>
<dbReference type="InterPro" id="IPR015421">
    <property type="entry name" value="PyrdxlP-dep_Trfase_major"/>
</dbReference>
<comment type="cofactor">
    <cofactor evidence="1 6">
        <name>pyridoxal 5'-phosphate</name>
        <dbReference type="ChEBI" id="CHEBI:597326"/>
    </cofactor>
</comment>
<evidence type="ECO:0000256" key="3">
    <source>
        <dbReference type="ARBA" id="ARBA00022576"/>
    </source>
</evidence>
<dbReference type="GO" id="GO:0030170">
    <property type="term" value="F:pyridoxal phosphate binding"/>
    <property type="evidence" value="ECO:0007669"/>
    <property type="project" value="InterPro"/>
</dbReference>
<feature type="domain" description="Aminotransferase class I/classII large" evidence="7">
    <location>
        <begin position="30"/>
        <end position="389"/>
    </location>
</feature>
<dbReference type="InterPro" id="IPR015422">
    <property type="entry name" value="PyrdxlP-dep_Trfase_small"/>
</dbReference>
<dbReference type="InterPro" id="IPR004839">
    <property type="entry name" value="Aminotransferase_I/II_large"/>
</dbReference>
<dbReference type="Gene3D" id="3.90.1150.10">
    <property type="entry name" value="Aspartate Aminotransferase, domain 1"/>
    <property type="match status" value="1"/>
</dbReference>
<evidence type="ECO:0000259" key="7">
    <source>
        <dbReference type="Pfam" id="PF00155"/>
    </source>
</evidence>
<keyword evidence="3 6" id="KW-0032">Aminotransferase</keyword>
<dbReference type="RefSeq" id="WP_089758335.1">
    <property type="nucleotide sequence ID" value="NZ_FNGO01000003.1"/>
</dbReference>
<keyword evidence="5" id="KW-0663">Pyridoxal phosphate</keyword>
<gene>
    <name evidence="8" type="ORF">SAMN04488692_103130</name>
</gene>
<evidence type="ECO:0000256" key="5">
    <source>
        <dbReference type="ARBA" id="ARBA00022898"/>
    </source>
</evidence>
<keyword evidence="4 6" id="KW-0808">Transferase</keyword>
<name>A0A1G9J4A4_9FIRM</name>
<dbReference type="GO" id="GO:0008483">
    <property type="term" value="F:transaminase activity"/>
    <property type="evidence" value="ECO:0007669"/>
    <property type="project" value="UniProtKB-KW"/>
</dbReference>
<organism evidence="8 9">
    <name type="scientific">Halarsenatibacter silvermanii</name>
    <dbReference type="NCBI Taxonomy" id="321763"/>
    <lineage>
        <taxon>Bacteria</taxon>
        <taxon>Bacillati</taxon>
        <taxon>Bacillota</taxon>
        <taxon>Clostridia</taxon>
        <taxon>Halanaerobiales</taxon>
        <taxon>Halarsenatibacteraceae</taxon>
        <taxon>Halarsenatibacter</taxon>
    </lineage>
</organism>
<dbReference type="Gene3D" id="3.40.640.10">
    <property type="entry name" value="Type I PLP-dependent aspartate aminotransferase-like (Major domain)"/>
    <property type="match status" value="1"/>
</dbReference>
<evidence type="ECO:0000313" key="8">
    <source>
        <dbReference type="EMBL" id="SDL32171.1"/>
    </source>
</evidence>
<dbReference type="PANTHER" id="PTHR46383:SF1">
    <property type="entry name" value="ASPARTATE AMINOTRANSFERASE"/>
    <property type="match status" value="1"/>
</dbReference>
<dbReference type="CDD" id="cd00609">
    <property type="entry name" value="AAT_like"/>
    <property type="match status" value="1"/>
</dbReference>
<dbReference type="Proteomes" id="UP000199476">
    <property type="component" value="Unassembled WGS sequence"/>
</dbReference>
<reference evidence="8 9" key="1">
    <citation type="submission" date="2016-10" db="EMBL/GenBank/DDBJ databases">
        <authorList>
            <person name="de Groot N.N."/>
        </authorList>
    </citation>
    <scope>NUCLEOTIDE SEQUENCE [LARGE SCALE GENOMIC DNA]</scope>
    <source>
        <strain evidence="8 9">SLAS-1</strain>
    </source>
</reference>
<dbReference type="PANTHER" id="PTHR46383">
    <property type="entry name" value="ASPARTATE AMINOTRANSFERASE"/>
    <property type="match status" value="1"/>
</dbReference>
<dbReference type="STRING" id="321763.SAMN04488692_103130"/>